<evidence type="ECO:0000313" key="3">
    <source>
        <dbReference type="WBParaSite" id="TCONS_00009942.p1"/>
    </source>
</evidence>
<dbReference type="WBParaSite" id="TCONS_00009942.p1">
    <property type="protein sequence ID" value="TCONS_00009942.p1"/>
    <property type="gene ID" value="XLOC_007654"/>
</dbReference>
<evidence type="ECO:0000313" key="2">
    <source>
        <dbReference type="WBParaSite" id="SSTP_0001000000.1"/>
    </source>
</evidence>
<name>A0A0K0EKK7_STRER</name>
<dbReference type="WBParaSite" id="SSTP_0001000000.1">
    <property type="protein sequence ID" value="SSTP_0001000000.1"/>
    <property type="gene ID" value="SSTP_0001000000"/>
</dbReference>
<sequence>MEKVIIESMKKILEESNNKVEENINKFDEIKGRIINEQGRELEKIILDKIPEEIVSMTNAKYFELRYEALSENNHINMEDTMYNFDKIRERVKKGKATIEEEKIYKSIKAYGK</sequence>
<dbReference type="AlphaFoldDB" id="A0A0K0EKK7"/>
<accession>A0A0K0EKK7</accession>
<proteinExistence type="predicted"/>
<protein>
    <submittedName>
        <fullName evidence="3">Carboxypeptidase</fullName>
    </submittedName>
    <submittedName>
        <fullName evidence="2">Phage protein</fullName>
    </submittedName>
</protein>
<dbReference type="Proteomes" id="UP000035681">
    <property type="component" value="Unplaced"/>
</dbReference>
<evidence type="ECO:0000313" key="1">
    <source>
        <dbReference type="Proteomes" id="UP000035681"/>
    </source>
</evidence>
<reference evidence="2" key="1">
    <citation type="submission" date="2015-08" db="UniProtKB">
        <authorList>
            <consortium name="WormBaseParasite"/>
        </authorList>
    </citation>
    <scope>IDENTIFICATION</scope>
</reference>
<organism evidence="2">
    <name type="scientific">Strongyloides stercoralis</name>
    <name type="common">Threadworm</name>
    <dbReference type="NCBI Taxonomy" id="6248"/>
    <lineage>
        <taxon>Eukaryota</taxon>
        <taxon>Metazoa</taxon>
        <taxon>Ecdysozoa</taxon>
        <taxon>Nematoda</taxon>
        <taxon>Chromadorea</taxon>
        <taxon>Rhabditida</taxon>
        <taxon>Tylenchina</taxon>
        <taxon>Panagrolaimomorpha</taxon>
        <taxon>Strongyloidoidea</taxon>
        <taxon>Strongyloididae</taxon>
        <taxon>Strongyloides</taxon>
    </lineage>
</organism>
<keyword evidence="1" id="KW-1185">Reference proteome</keyword>